<sequence length="140" mass="16011">MAEGKNIMELQTIPEEDSNIPEEQNVLEEQNIAGGLTQEQNKSFSKPVPPDQSAMPVPGRSQVECNRPEQNWPMHERGVHGEINEICIPLDRNEVYFRLAQPYELQPLTKIIFRTWSDKDSFDMPAVEIITFRNSFPKGG</sequence>
<dbReference type="EMBL" id="CAKXAJ010022520">
    <property type="protein sequence ID" value="CAH2227132.1"/>
    <property type="molecule type" value="Genomic_DNA"/>
</dbReference>
<gene>
    <name evidence="2" type="primary">jg2610</name>
    <name evidence="2" type="ORF">PAEG_LOCUS7661</name>
</gene>
<evidence type="ECO:0000256" key="1">
    <source>
        <dbReference type="SAM" id="MobiDB-lite"/>
    </source>
</evidence>
<keyword evidence="3" id="KW-1185">Reference proteome</keyword>
<proteinExistence type="predicted"/>
<reference evidence="2" key="1">
    <citation type="submission" date="2022-03" db="EMBL/GenBank/DDBJ databases">
        <authorList>
            <person name="Lindestad O."/>
        </authorList>
    </citation>
    <scope>NUCLEOTIDE SEQUENCE</scope>
</reference>
<comment type="caution">
    <text evidence="2">The sequence shown here is derived from an EMBL/GenBank/DDBJ whole genome shotgun (WGS) entry which is preliminary data.</text>
</comment>
<dbReference type="OrthoDB" id="6930246at2759"/>
<evidence type="ECO:0000313" key="2">
    <source>
        <dbReference type="EMBL" id="CAH2227132.1"/>
    </source>
</evidence>
<protein>
    <submittedName>
        <fullName evidence="2">Jg2610 protein</fullName>
    </submittedName>
</protein>
<accession>A0A8S4QY39</accession>
<dbReference type="AlphaFoldDB" id="A0A8S4QY39"/>
<organism evidence="2 3">
    <name type="scientific">Pararge aegeria aegeria</name>
    <dbReference type="NCBI Taxonomy" id="348720"/>
    <lineage>
        <taxon>Eukaryota</taxon>
        <taxon>Metazoa</taxon>
        <taxon>Ecdysozoa</taxon>
        <taxon>Arthropoda</taxon>
        <taxon>Hexapoda</taxon>
        <taxon>Insecta</taxon>
        <taxon>Pterygota</taxon>
        <taxon>Neoptera</taxon>
        <taxon>Endopterygota</taxon>
        <taxon>Lepidoptera</taxon>
        <taxon>Glossata</taxon>
        <taxon>Ditrysia</taxon>
        <taxon>Papilionoidea</taxon>
        <taxon>Nymphalidae</taxon>
        <taxon>Satyrinae</taxon>
        <taxon>Satyrini</taxon>
        <taxon>Parargina</taxon>
        <taxon>Pararge</taxon>
    </lineage>
</organism>
<evidence type="ECO:0000313" key="3">
    <source>
        <dbReference type="Proteomes" id="UP000838756"/>
    </source>
</evidence>
<dbReference type="Proteomes" id="UP000838756">
    <property type="component" value="Unassembled WGS sequence"/>
</dbReference>
<feature type="region of interest" description="Disordered" evidence="1">
    <location>
        <begin position="33"/>
        <end position="63"/>
    </location>
</feature>
<name>A0A8S4QY39_9NEOP</name>